<feature type="non-terminal residue" evidence="1">
    <location>
        <position position="646"/>
    </location>
</feature>
<dbReference type="EMBL" id="VUJU01012503">
    <property type="protein sequence ID" value="KAF0707519.1"/>
    <property type="molecule type" value="Genomic_DNA"/>
</dbReference>
<dbReference type="PANTHER" id="PTHR37162:SF1">
    <property type="entry name" value="BED-TYPE DOMAIN-CONTAINING PROTEIN"/>
    <property type="match status" value="1"/>
</dbReference>
<keyword evidence="2" id="KW-1185">Reference proteome</keyword>
<dbReference type="OrthoDB" id="10023262at2759"/>
<evidence type="ECO:0000313" key="2">
    <source>
        <dbReference type="Proteomes" id="UP000478052"/>
    </source>
</evidence>
<dbReference type="SUPFAM" id="SSF53098">
    <property type="entry name" value="Ribonuclease H-like"/>
    <property type="match status" value="1"/>
</dbReference>
<name>A0A6G0VUY6_APHCR</name>
<dbReference type="PANTHER" id="PTHR37162">
    <property type="entry name" value="HAT FAMILY DIMERISATION DOMAINCONTAINING PROTEIN-RELATED"/>
    <property type="match status" value="1"/>
</dbReference>
<reference evidence="1 2" key="1">
    <citation type="submission" date="2019-08" db="EMBL/GenBank/DDBJ databases">
        <title>Whole genome of Aphis craccivora.</title>
        <authorList>
            <person name="Voronova N.V."/>
            <person name="Shulinski R.S."/>
            <person name="Bandarenka Y.V."/>
            <person name="Zhorov D.G."/>
            <person name="Warner D."/>
        </authorList>
    </citation>
    <scope>NUCLEOTIDE SEQUENCE [LARGE SCALE GENOMIC DNA]</scope>
    <source>
        <strain evidence="1">180601</strain>
        <tissue evidence="1">Whole Body</tissue>
    </source>
</reference>
<gene>
    <name evidence="1" type="ORF">FWK35_00031937</name>
</gene>
<comment type="caution">
    <text evidence="1">The sequence shown here is derived from an EMBL/GenBank/DDBJ whole genome shotgun (WGS) entry which is preliminary data.</text>
</comment>
<organism evidence="1 2">
    <name type="scientific">Aphis craccivora</name>
    <name type="common">Cowpea aphid</name>
    <dbReference type="NCBI Taxonomy" id="307492"/>
    <lineage>
        <taxon>Eukaryota</taxon>
        <taxon>Metazoa</taxon>
        <taxon>Ecdysozoa</taxon>
        <taxon>Arthropoda</taxon>
        <taxon>Hexapoda</taxon>
        <taxon>Insecta</taxon>
        <taxon>Pterygota</taxon>
        <taxon>Neoptera</taxon>
        <taxon>Paraneoptera</taxon>
        <taxon>Hemiptera</taxon>
        <taxon>Sternorrhyncha</taxon>
        <taxon>Aphidomorpha</taxon>
        <taxon>Aphidoidea</taxon>
        <taxon>Aphididae</taxon>
        <taxon>Aphidini</taxon>
        <taxon>Aphis</taxon>
        <taxon>Aphis</taxon>
    </lineage>
</organism>
<feature type="non-terminal residue" evidence="1">
    <location>
        <position position="1"/>
    </location>
</feature>
<protein>
    <submittedName>
        <fullName evidence="1">SAP domain-containing protein</fullName>
    </submittedName>
</protein>
<dbReference type="InterPro" id="IPR012337">
    <property type="entry name" value="RNaseH-like_sf"/>
</dbReference>
<dbReference type="Proteomes" id="UP000478052">
    <property type="component" value="Unassembled WGS sequence"/>
</dbReference>
<evidence type="ECO:0000313" key="1">
    <source>
        <dbReference type="EMBL" id="KAF0707519.1"/>
    </source>
</evidence>
<accession>A0A6G0VUY6</accession>
<dbReference type="AlphaFoldDB" id="A0A6G0VUY6"/>
<proteinExistence type="predicted"/>
<sequence>AHHNDLVDHSKTAKHVSKKNSLNIKKQPTLNSFGISTKSNESKISDLKLAVHIAAHSSVRSIDHLGEILKSCGKGSTLENIKMHRTKCSQLILNAISPALSEQLVNDIGDHGYSLIVDESTDISVTKYMAFCVRYFSKSLQKITTQFLGLVNIERATAIALRDITLEFLKELKLVPENIIGLGVDGASNLCGKNHSLFTLLQEISPKLQLIKCVCHSLNICSSKASLMLPANVEFLLRESVNWFSHSALRQIEYSRLFNTINGEVVKQRKLIKLSATRWLAFYNCIKVILEQWTELKCCFQLASLNEKCHSAALIYEMYNNDSNLLYLLFLKPVLREVTRVNLLFQSTHADLTKVYGDLKMLLLSIAKRIIKPIFLRDDEYPSVLRSEDVKKVADALNNPLALLPIAAVDFGFAFKELSEKKTISSANLNTVQTNCAAFLKCLCEELVKRLPYNTKVIEKIRHFNPTVVLSAVPPKFTDLPLELTKINTDMELLEMQWRKLGTLKYSDICCSTVTISEKDSSEFWVDVYNIKDSGGKRVICTTYVLLSLPLANAVVERVFSVMNAVKTKPRNRMQMNMLDAILRIRLYLNNHSICCNSFVPSSLMLNKFNSKIYENPNSSTTLENQPWENAMEDTITFLAAEECED</sequence>